<dbReference type="PRINTS" id="PR00037">
    <property type="entry name" value="HTHLACR"/>
</dbReference>
<dbReference type="InterPro" id="IPR036388">
    <property type="entry name" value="WH-like_DNA-bd_sf"/>
</dbReference>
<dbReference type="GO" id="GO:0003700">
    <property type="term" value="F:DNA-binding transcription factor activity"/>
    <property type="evidence" value="ECO:0007669"/>
    <property type="project" value="InterPro"/>
</dbReference>
<dbReference type="InterPro" id="IPR018356">
    <property type="entry name" value="Tscrpt_reg_HTH_DeoR_CS"/>
</dbReference>
<gene>
    <name evidence="1" type="ORF">B1P95_09995</name>
</gene>
<evidence type="ECO:0000313" key="1">
    <source>
        <dbReference type="EMBL" id="OOL82295.1"/>
    </source>
</evidence>
<protein>
    <submittedName>
        <fullName evidence="1">DeoR family transcriptional regulator</fullName>
    </submittedName>
</protein>
<accession>A0A1S8K5L9</accession>
<sequence>MLVEKKYAIICIEVIVKMLTEERRQKILDLLEQQKIVKSQDLVNLLNASESTIRRDLQELENSGFLERVHGGAKKEQLLNFEQNMSEKSLKNVHEKQQIAKSAAETINDEDVIYLDAGSTTLEMIPFLQGKQITVVTNSVQHAANLVDLELATIILGGTIKLATNAVLGSNAIEQLKNFHFNKAFMGMNGAHLEQGFTTPDPEEAAVKRLAMKNSEETFVLIDHTKFNQLSFTSVAPLEAATIITERCPLEFVNEFREKTTIKEAIQ</sequence>
<dbReference type="Pfam" id="PF00455">
    <property type="entry name" value="DeoRC"/>
    <property type="match status" value="1"/>
</dbReference>
<name>A0A1S8K5L9_ENTFC</name>
<dbReference type="PROSITE" id="PS00894">
    <property type="entry name" value="HTH_DEOR_1"/>
    <property type="match status" value="1"/>
</dbReference>
<dbReference type="SMART" id="SM00420">
    <property type="entry name" value="HTH_DEOR"/>
    <property type="match status" value="1"/>
</dbReference>
<dbReference type="PROSITE" id="PS51000">
    <property type="entry name" value="HTH_DEOR_2"/>
    <property type="match status" value="1"/>
</dbReference>
<evidence type="ECO:0000313" key="2">
    <source>
        <dbReference type="Proteomes" id="UP000191171"/>
    </source>
</evidence>
<reference evidence="1 2" key="1">
    <citation type="submission" date="2017-02" db="EMBL/GenBank/DDBJ databases">
        <title>Clonality and virulence of isolates of VRE in Hematopoietic Stem Cell Transplanted (HSCT) patients.</title>
        <authorList>
            <person name="Marchi A.P."/>
            <person name="Martins R.C."/>
            <person name="Marie S.K."/>
            <person name="Levin A.S."/>
            <person name="Costa S.F."/>
        </authorList>
    </citation>
    <scope>NUCLEOTIDE SEQUENCE [LARGE SCALE GENOMIC DNA]</scope>
    <source>
        <strain evidence="1 2">LIM1759</strain>
    </source>
</reference>
<dbReference type="InterPro" id="IPR037171">
    <property type="entry name" value="NagB/RpiA_transferase-like"/>
</dbReference>
<dbReference type="Gene3D" id="3.40.50.1360">
    <property type="match status" value="1"/>
</dbReference>
<dbReference type="InterPro" id="IPR001034">
    <property type="entry name" value="DeoR_HTH"/>
</dbReference>
<dbReference type="SUPFAM" id="SSF100950">
    <property type="entry name" value="NagB/RpiA/CoA transferase-like"/>
    <property type="match status" value="1"/>
</dbReference>
<dbReference type="PANTHER" id="PTHR30363">
    <property type="entry name" value="HTH-TYPE TRANSCRIPTIONAL REGULATOR SRLR-RELATED"/>
    <property type="match status" value="1"/>
</dbReference>
<dbReference type="InterPro" id="IPR014036">
    <property type="entry name" value="DeoR-like_C"/>
</dbReference>
<dbReference type="Pfam" id="PF08220">
    <property type="entry name" value="HTH_DeoR"/>
    <property type="match status" value="1"/>
</dbReference>
<dbReference type="Proteomes" id="UP000191171">
    <property type="component" value="Unassembled WGS sequence"/>
</dbReference>
<dbReference type="InterPro" id="IPR050313">
    <property type="entry name" value="Carb_Metab_HTH_regulators"/>
</dbReference>
<dbReference type="SUPFAM" id="SSF46785">
    <property type="entry name" value="Winged helix' DNA-binding domain"/>
    <property type="match status" value="1"/>
</dbReference>
<dbReference type="PANTHER" id="PTHR30363:SF56">
    <property type="entry name" value="TRANSCRIPTIONAL REGULATOR, DEOR FAMILY"/>
    <property type="match status" value="1"/>
</dbReference>
<proteinExistence type="predicted"/>
<dbReference type="Gene3D" id="1.10.10.10">
    <property type="entry name" value="Winged helix-like DNA-binding domain superfamily/Winged helix DNA-binding domain"/>
    <property type="match status" value="1"/>
</dbReference>
<dbReference type="AlphaFoldDB" id="A0A1S8K5L9"/>
<organism evidence="1 2">
    <name type="scientific">Enterococcus faecium</name>
    <name type="common">Streptococcus faecium</name>
    <dbReference type="NCBI Taxonomy" id="1352"/>
    <lineage>
        <taxon>Bacteria</taxon>
        <taxon>Bacillati</taxon>
        <taxon>Bacillota</taxon>
        <taxon>Bacilli</taxon>
        <taxon>Lactobacillales</taxon>
        <taxon>Enterococcaceae</taxon>
        <taxon>Enterococcus</taxon>
    </lineage>
</organism>
<dbReference type="SMART" id="SM01134">
    <property type="entry name" value="DeoRC"/>
    <property type="match status" value="1"/>
</dbReference>
<comment type="caution">
    <text evidence="1">The sequence shown here is derived from an EMBL/GenBank/DDBJ whole genome shotgun (WGS) entry which is preliminary data.</text>
</comment>
<dbReference type="InterPro" id="IPR036390">
    <property type="entry name" value="WH_DNA-bd_sf"/>
</dbReference>
<dbReference type="EMBL" id="MVGJ01000054">
    <property type="protein sequence ID" value="OOL82295.1"/>
    <property type="molecule type" value="Genomic_DNA"/>
</dbReference>